<dbReference type="RefSeq" id="XP_008605718.1">
    <property type="nucleotide sequence ID" value="XM_008607496.1"/>
</dbReference>
<sequence>MSLVVLSGCAEDLTARSFEFAMKGESDQQQQLRRFELRVSVRDFLAARAGEATMLVTTSAEVQQDALEAMSRLLCKERVLHAITTVHGTSTLIAVDNLPAMWRCAAAVGGTMNMRKQAGPMPDFVVKELCCAMVVMALKMNGYVMMGDQGTYMLPKQTRSDMVQCVHFSEMHLVHDEVVAVFSPVVYHLNKADAAVHAIRSNAMGLPVSDASLTHQLQTHAAVFAMPKMNHCRIMQYTTHPPPMIGTTGMLPTEADFRKQWMDVHGITLPGDLGGYLRVQFPSGAVVTYPAACVATNWHILSKQSRAEANDITRLVMVSMHGFFGPAAVNVRSEQFEPKVATLLPASALLQATLRKRDEHQAPALTKRKKVY</sequence>
<dbReference type="Proteomes" id="UP000030762">
    <property type="component" value="Unassembled WGS sequence"/>
</dbReference>
<reference evidence="1 2" key="1">
    <citation type="submission" date="2012-04" db="EMBL/GenBank/DDBJ databases">
        <title>The Genome Sequence of Saprolegnia declina VS20.</title>
        <authorList>
            <consortium name="The Broad Institute Genome Sequencing Platform"/>
            <person name="Russ C."/>
            <person name="Nusbaum C."/>
            <person name="Tyler B."/>
            <person name="van West P."/>
            <person name="Dieguez-Uribeondo J."/>
            <person name="de Bruijn I."/>
            <person name="Tripathy S."/>
            <person name="Jiang R."/>
            <person name="Young S.K."/>
            <person name="Zeng Q."/>
            <person name="Gargeya S."/>
            <person name="Fitzgerald M."/>
            <person name="Haas B."/>
            <person name="Abouelleil A."/>
            <person name="Alvarado L."/>
            <person name="Arachchi H.M."/>
            <person name="Berlin A."/>
            <person name="Chapman S.B."/>
            <person name="Goldberg J."/>
            <person name="Griggs A."/>
            <person name="Gujja S."/>
            <person name="Hansen M."/>
            <person name="Howarth C."/>
            <person name="Imamovic A."/>
            <person name="Larimer J."/>
            <person name="McCowen C."/>
            <person name="Montmayeur A."/>
            <person name="Murphy C."/>
            <person name="Neiman D."/>
            <person name="Pearson M."/>
            <person name="Priest M."/>
            <person name="Roberts A."/>
            <person name="Saif S."/>
            <person name="Shea T."/>
            <person name="Sisk P."/>
            <person name="Sykes S."/>
            <person name="Wortman J."/>
            <person name="Nusbaum C."/>
            <person name="Birren B."/>
        </authorList>
    </citation>
    <scope>NUCLEOTIDE SEQUENCE [LARGE SCALE GENOMIC DNA]</scope>
    <source>
        <strain evidence="1 2">VS20</strain>
    </source>
</reference>
<dbReference type="VEuPathDB" id="FungiDB:SDRG_01940"/>
<dbReference type="EMBL" id="JH767135">
    <property type="protein sequence ID" value="EQC40874.1"/>
    <property type="molecule type" value="Genomic_DNA"/>
</dbReference>
<accession>T0QRV7</accession>
<dbReference type="GeneID" id="19942667"/>
<dbReference type="OMA" id="KELCCAM"/>
<evidence type="ECO:0000313" key="2">
    <source>
        <dbReference type="Proteomes" id="UP000030762"/>
    </source>
</evidence>
<keyword evidence="2" id="KW-1185">Reference proteome</keyword>
<name>T0QRV7_SAPDV</name>
<proteinExistence type="predicted"/>
<dbReference type="InParanoid" id="T0QRV7"/>
<gene>
    <name evidence="1" type="ORF">SDRG_01940</name>
</gene>
<evidence type="ECO:0000313" key="1">
    <source>
        <dbReference type="EMBL" id="EQC40874.1"/>
    </source>
</evidence>
<dbReference type="AlphaFoldDB" id="T0QRV7"/>
<protein>
    <submittedName>
        <fullName evidence="1">Uncharacterized protein</fullName>
    </submittedName>
</protein>
<organism evidence="1 2">
    <name type="scientific">Saprolegnia diclina (strain VS20)</name>
    <dbReference type="NCBI Taxonomy" id="1156394"/>
    <lineage>
        <taxon>Eukaryota</taxon>
        <taxon>Sar</taxon>
        <taxon>Stramenopiles</taxon>
        <taxon>Oomycota</taxon>
        <taxon>Saprolegniomycetes</taxon>
        <taxon>Saprolegniales</taxon>
        <taxon>Saprolegniaceae</taxon>
        <taxon>Saprolegnia</taxon>
    </lineage>
</organism>
<dbReference type="OrthoDB" id="65857at2759"/>